<accession>A0A4Y2ES77</accession>
<comment type="caution">
    <text evidence="1">The sequence shown here is derived from an EMBL/GenBank/DDBJ whole genome shotgun (WGS) entry which is preliminary data.</text>
</comment>
<organism evidence="1 2">
    <name type="scientific">Araneus ventricosus</name>
    <name type="common">Orbweaver spider</name>
    <name type="synonym">Epeira ventricosa</name>
    <dbReference type="NCBI Taxonomy" id="182803"/>
    <lineage>
        <taxon>Eukaryota</taxon>
        <taxon>Metazoa</taxon>
        <taxon>Ecdysozoa</taxon>
        <taxon>Arthropoda</taxon>
        <taxon>Chelicerata</taxon>
        <taxon>Arachnida</taxon>
        <taxon>Araneae</taxon>
        <taxon>Araneomorphae</taxon>
        <taxon>Entelegynae</taxon>
        <taxon>Araneoidea</taxon>
        <taxon>Araneidae</taxon>
        <taxon>Araneus</taxon>
    </lineage>
</organism>
<dbReference type="EMBL" id="BGPR01000681">
    <property type="protein sequence ID" value="GBM31357.1"/>
    <property type="molecule type" value="Genomic_DNA"/>
</dbReference>
<sequence>MRSRPIRNRVLASLVGIVIGGGIGPFSRYSTYLLYGRIRAVVGDSNLGLRPQYSSYCSGCHSEDQDGKAWHGSSFLVPCPMLLESPIILKKVIHTGNTK</sequence>
<proteinExistence type="predicted"/>
<reference evidence="1 2" key="1">
    <citation type="journal article" date="2019" name="Sci. Rep.">
        <title>Orb-weaving spider Araneus ventricosus genome elucidates the spidroin gene catalogue.</title>
        <authorList>
            <person name="Kono N."/>
            <person name="Nakamura H."/>
            <person name="Ohtoshi R."/>
            <person name="Moran D.A.P."/>
            <person name="Shinohara A."/>
            <person name="Yoshida Y."/>
            <person name="Fujiwara M."/>
            <person name="Mori M."/>
            <person name="Tomita M."/>
            <person name="Arakawa K."/>
        </authorList>
    </citation>
    <scope>NUCLEOTIDE SEQUENCE [LARGE SCALE GENOMIC DNA]</scope>
</reference>
<dbReference type="Proteomes" id="UP000499080">
    <property type="component" value="Unassembled WGS sequence"/>
</dbReference>
<dbReference type="AlphaFoldDB" id="A0A4Y2ES77"/>
<protein>
    <submittedName>
        <fullName evidence="1">Uncharacterized protein</fullName>
    </submittedName>
</protein>
<gene>
    <name evidence="1" type="ORF">AVEN_192762_1</name>
</gene>
<evidence type="ECO:0000313" key="2">
    <source>
        <dbReference type="Proteomes" id="UP000499080"/>
    </source>
</evidence>
<evidence type="ECO:0000313" key="1">
    <source>
        <dbReference type="EMBL" id="GBM31357.1"/>
    </source>
</evidence>
<keyword evidence="2" id="KW-1185">Reference proteome</keyword>
<name>A0A4Y2ES77_ARAVE</name>